<keyword evidence="1" id="KW-0812">Transmembrane</keyword>
<dbReference type="Proteomes" id="UP001138686">
    <property type="component" value="Unassembled WGS sequence"/>
</dbReference>
<sequence>MIKFFRNIRKNLLSQGRTGKYLKYAVGEIILVVIGILIALQINTWNENKKLNAIKDNNYVQLLEDLKTDKDYIDEVIKEYKSNILLYQAYLKTYKTPNLTLDDVMNNQNQLDFSVTTIRFQNSTITSLENTGEIKLIPSELRRKLTDFKRNQDYATETNNDGNDYFFDRMEMAGITGSQPDFQNRIKNHPLLREALGIQENLPKIIGSIEISMLYKNFTERETVYNLEKLLVDIQEITSLINNERNK</sequence>
<dbReference type="RefSeq" id="WP_219052497.1">
    <property type="nucleotide sequence ID" value="NZ_JAHWDP010000003.1"/>
</dbReference>
<evidence type="ECO:0000313" key="2">
    <source>
        <dbReference type="EMBL" id="MBW2938058.1"/>
    </source>
</evidence>
<keyword evidence="3" id="KW-1185">Reference proteome</keyword>
<dbReference type="InterPro" id="IPR045749">
    <property type="entry name" value="DUF6090"/>
</dbReference>
<dbReference type="EMBL" id="JAHWDP010000003">
    <property type="protein sequence ID" value="MBW2938058.1"/>
    <property type="molecule type" value="Genomic_DNA"/>
</dbReference>
<feature type="transmembrane region" description="Helical" evidence="1">
    <location>
        <begin position="21"/>
        <end position="42"/>
    </location>
</feature>
<protein>
    <submittedName>
        <fullName evidence="2">Uncharacterized protein</fullName>
    </submittedName>
</protein>
<evidence type="ECO:0000256" key="1">
    <source>
        <dbReference type="SAM" id="Phobius"/>
    </source>
</evidence>
<comment type="caution">
    <text evidence="2">The sequence shown here is derived from an EMBL/GenBank/DDBJ whole genome shotgun (WGS) entry which is preliminary data.</text>
</comment>
<keyword evidence="1" id="KW-1133">Transmembrane helix</keyword>
<evidence type="ECO:0000313" key="3">
    <source>
        <dbReference type="Proteomes" id="UP001138686"/>
    </source>
</evidence>
<keyword evidence="1" id="KW-0472">Membrane</keyword>
<gene>
    <name evidence="2" type="ORF">KXJ69_08065</name>
</gene>
<accession>A0A9X1JXF0</accession>
<reference evidence="2" key="1">
    <citation type="submission" date="2021-07" db="EMBL/GenBank/DDBJ databases">
        <title>Aureisphaera sp. CAU 1614 isolated from sea sediment.</title>
        <authorList>
            <person name="Kim W."/>
        </authorList>
    </citation>
    <scope>NUCLEOTIDE SEQUENCE</scope>
    <source>
        <strain evidence="2">CAU 1614</strain>
    </source>
</reference>
<dbReference type="Pfam" id="PF19578">
    <property type="entry name" value="DUF6090"/>
    <property type="match status" value="1"/>
</dbReference>
<proteinExistence type="predicted"/>
<organism evidence="2 3">
    <name type="scientific">Halomarinibacterium sedimenti</name>
    <dbReference type="NCBI Taxonomy" id="2857106"/>
    <lineage>
        <taxon>Bacteria</taxon>
        <taxon>Pseudomonadati</taxon>
        <taxon>Bacteroidota</taxon>
        <taxon>Flavobacteriia</taxon>
        <taxon>Flavobacteriales</taxon>
        <taxon>Flavobacteriaceae</taxon>
        <taxon>Halomarinibacterium</taxon>
    </lineage>
</organism>
<name>A0A9X1JXF0_9FLAO</name>
<dbReference type="AlphaFoldDB" id="A0A9X1JXF0"/>